<accession>A0ACC2X7D1</accession>
<gene>
    <name evidence="1" type="ORF">QFC22_003393</name>
</gene>
<evidence type="ECO:0000313" key="1">
    <source>
        <dbReference type="EMBL" id="KAJ9119683.1"/>
    </source>
</evidence>
<proteinExistence type="predicted"/>
<reference evidence="1" key="1">
    <citation type="submission" date="2023-04" db="EMBL/GenBank/DDBJ databases">
        <title>Draft Genome sequencing of Naganishia species isolated from polar environments using Oxford Nanopore Technology.</title>
        <authorList>
            <person name="Leo P."/>
            <person name="Venkateswaran K."/>
        </authorList>
    </citation>
    <scope>NUCLEOTIDE SEQUENCE</scope>
    <source>
        <strain evidence="1">MNA-CCFEE 5425</strain>
    </source>
</reference>
<sequence>MVHWQPQRAKTSKSEVTDATGEEAGISKAGRIETAKLRVESLIQDDIQLYTETLIARFALLEQSKEEPDGSVADAVTALIYAAPHTELKELHIMREMLMQKFGRNYAVAVVANDPPVVPPRIVSKVSLYVPPQPLVDAYLEEIARGYGLAWRAPSAASPVEEVKGSTDDAAGKDGEGSDDDGPGGGVGVKEGDGKTAATPAAIAEPADTPGKISKIITQDDQARELLQKVSSAEASRKVVEHKELDEYDALAARFEALKKR</sequence>
<protein>
    <submittedName>
        <fullName evidence="1">Uncharacterized protein</fullName>
    </submittedName>
</protein>
<organism evidence="1 2">
    <name type="scientific">Naganishia vaughanmartiniae</name>
    <dbReference type="NCBI Taxonomy" id="1424756"/>
    <lineage>
        <taxon>Eukaryota</taxon>
        <taxon>Fungi</taxon>
        <taxon>Dikarya</taxon>
        <taxon>Basidiomycota</taxon>
        <taxon>Agaricomycotina</taxon>
        <taxon>Tremellomycetes</taxon>
        <taxon>Filobasidiales</taxon>
        <taxon>Filobasidiaceae</taxon>
        <taxon>Naganishia</taxon>
    </lineage>
</organism>
<dbReference type="Proteomes" id="UP001243375">
    <property type="component" value="Unassembled WGS sequence"/>
</dbReference>
<dbReference type="EMBL" id="JASBWU010000008">
    <property type="protein sequence ID" value="KAJ9119683.1"/>
    <property type="molecule type" value="Genomic_DNA"/>
</dbReference>
<comment type="caution">
    <text evidence="1">The sequence shown here is derived from an EMBL/GenBank/DDBJ whole genome shotgun (WGS) entry which is preliminary data.</text>
</comment>
<name>A0ACC2X7D1_9TREE</name>
<keyword evidence="2" id="KW-1185">Reference proteome</keyword>
<evidence type="ECO:0000313" key="2">
    <source>
        <dbReference type="Proteomes" id="UP001243375"/>
    </source>
</evidence>